<dbReference type="EMBL" id="CP144753">
    <property type="protein sequence ID" value="WVZ92737.1"/>
    <property type="molecule type" value="Genomic_DNA"/>
</dbReference>
<gene>
    <name evidence="1" type="ORF">U9M48_038781</name>
</gene>
<evidence type="ECO:0000313" key="2">
    <source>
        <dbReference type="Proteomes" id="UP001341281"/>
    </source>
</evidence>
<accession>A0AAQ3UM28</accession>
<name>A0AAQ3UM28_PASNO</name>
<sequence length="192" mass="21320">MQLLLRAHFSLCQSSSPAGLSLRACSSEWFRPGSGFTATGRFGRGVVLILYDDDCCLPASPTSSLPPPEERASEAVVVQLDLDPYFGARYGRFLGQPWCCRLVQEVDLPTPEEERSISALAFQIWKLLCVLTDREDGENDLCQYNVGCEGLYVHTIENIGKMRGKKRVLKNEGAKPPCPPILDPPFAPMDLW</sequence>
<proteinExistence type="predicted"/>
<evidence type="ECO:0000313" key="1">
    <source>
        <dbReference type="EMBL" id="WVZ92737.1"/>
    </source>
</evidence>
<dbReference type="Proteomes" id="UP001341281">
    <property type="component" value="Chromosome 09"/>
</dbReference>
<organism evidence="1 2">
    <name type="scientific">Paspalum notatum var. saurae</name>
    <dbReference type="NCBI Taxonomy" id="547442"/>
    <lineage>
        <taxon>Eukaryota</taxon>
        <taxon>Viridiplantae</taxon>
        <taxon>Streptophyta</taxon>
        <taxon>Embryophyta</taxon>
        <taxon>Tracheophyta</taxon>
        <taxon>Spermatophyta</taxon>
        <taxon>Magnoliopsida</taxon>
        <taxon>Liliopsida</taxon>
        <taxon>Poales</taxon>
        <taxon>Poaceae</taxon>
        <taxon>PACMAD clade</taxon>
        <taxon>Panicoideae</taxon>
        <taxon>Andropogonodae</taxon>
        <taxon>Paspaleae</taxon>
        <taxon>Paspalinae</taxon>
        <taxon>Paspalum</taxon>
    </lineage>
</organism>
<reference evidence="1 2" key="1">
    <citation type="submission" date="2024-02" db="EMBL/GenBank/DDBJ databases">
        <title>High-quality chromosome-scale genome assembly of Pensacola bahiagrass (Paspalum notatum Flugge var. saurae).</title>
        <authorList>
            <person name="Vega J.M."/>
            <person name="Podio M."/>
            <person name="Orjuela J."/>
            <person name="Siena L.A."/>
            <person name="Pessino S.C."/>
            <person name="Combes M.C."/>
            <person name="Mariac C."/>
            <person name="Albertini E."/>
            <person name="Pupilli F."/>
            <person name="Ortiz J.P.A."/>
            <person name="Leblanc O."/>
        </authorList>
    </citation>
    <scope>NUCLEOTIDE SEQUENCE [LARGE SCALE GENOMIC DNA]</scope>
    <source>
        <strain evidence="1">R1</strain>
        <tissue evidence="1">Leaf</tissue>
    </source>
</reference>
<dbReference type="AlphaFoldDB" id="A0AAQ3UM28"/>
<keyword evidence="2" id="KW-1185">Reference proteome</keyword>
<protein>
    <submittedName>
        <fullName evidence="1">Uncharacterized protein</fullName>
    </submittedName>
</protein>